<evidence type="ECO:0000313" key="4">
    <source>
        <dbReference type="EnsemblMetazoa" id="XP_038049997.1"/>
    </source>
</evidence>
<dbReference type="OMA" id="HKACASG"/>
<evidence type="ECO:0000256" key="1">
    <source>
        <dbReference type="ARBA" id="ARBA00022737"/>
    </source>
</evidence>
<dbReference type="GO" id="GO:0070531">
    <property type="term" value="C:BRCA1-A complex"/>
    <property type="evidence" value="ECO:0007669"/>
    <property type="project" value="TreeGrafter"/>
</dbReference>
<proteinExistence type="predicted"/>
<dbReference type="SMART" id="SM00248">
    <property type="entry name" value="ANK"/>
    <property type="match status" value="4"/>
</dbReference>
<feature type="repeat" description="ANK" evidence="3">
    <location>
        <begin position="89"/>
        <end position="121"/>
    </location>
</feature>
<dbReference type="InterPro" id="IPR002110">
    <property type="entry name" value="Ankyrin_rpt"/>
</dbReference>
<keyword evidence="2 3" id="KW-0040">ANK repeat</keyword>
<feature type="repeat" description="ANK" evidence="3">
    <location>
        <begin position="123"/>
        <end position="155"/>
    </location>
</feature>
<dbReference type="Proteomes" id="UP000887568">
    <property type="component" value="Unplaced"/>
</dbReference>
<dbReference type="PRINTS" id="PR01415">
    <property type="entry name" value="ANKYRIN"/>
</dbReference>
<dbReference type="GO" id="GO:0031436">
    <property type="term" value="C:BRCA1-BARD1 complex"/>
    <property type="evidence" value="ECO:0007669"/>
    <property type="project" value="TreeGrafter"/>
</dbReference>
<protein>
    <recommendedName>
        <fullName evidence="6">Ankyrin repeat domain-containing protein 39</fullName>
    </recommendedName>
</protein>
<dbReference type="PROSITE" id="PS50297">
    <property type="entry name" value="ANK_REP_REGION"/>
    <property type="match status" value="2"/>
</dbReference>
<name>A0A913ZDZ1_PATMI</name>
<dbReference type="GO" id="GO:0085020">
    <property type="term" value="P:protein K6-linked ubiquitination"/>
    <property type="evidence" value="ECO:0007669"/>
    <property type="project" value="TreeGrafter"/>
</dbReference>
<evidence type="ECO:0008006" key="6">
    <source>
        <dbReference type="Google" id="ProtNLM"/>
    </source>
</evidence>
<dbReference type="AlphaFoldDB" id="A0A913ZDZ1"/>
<dbReference type="EnsemblMetazoa" id="XM_038194069.1">
    <property type="protein sequence ID" value="XP_038049997.1"/>
    <property type="gene ID" value="LOC119723429"/>
</dbReference>
<dbReference type="InterPro" id="IPR036770">
    <property type="entry name" value="Ankyrin_rpt-contain_sf"/>
</dbReference>
<dbReference type="Pfam" id="PF12796">
    <property type="entry name" value="Ank_2"/>
    <property type="match status" value="1"/>
</dbReference>
<keyword evidence="5" id="KW-1185">Reference proteome</keyword>
<evidence type="ECO:0000256" key="2">
    <source>
        <dbReference type="ARBA" id="ARBA00023043"/>
    </source>
</evidence>
<sequence length="212" mass="23328">MAGSAADVDVETSKLSQHFIVCPYKNILAMATHRDDHQCCNHTHQSPATQTLDELDFERGVWSAALNGETQKVRKFLDNGGDPNATDSSGYTALHYASRNGQLEIVRILLQHRANPNCATRSGGVTPLHRAAYSGHLDVVKLLLDRKASPSLRDQDGKCSLHKGAERGHLDICKLLVAADSSLVSLQDNRGRRPVDYVPESNVPLRELLKDR</sequence>
<organism evidence="4 5">
    <name type="scientific">Patiria miniata</name>
    <name type="common">Bat star</name>
    <name type="synonym">Asterina miniata</name>
    <dbReference type="NCBI Taxonomy" id="46514"/>
    <lineage>
        <taxon>Eukaryota</taxon>
        <taxon>Metazoa</taxon>
        <taxon>Echinodermata</taxon>
        <taxon>Eleutherozoa</taxon>
        <taxon>Asterozoa</taxon>
        <taxon>Asteroidea</taxon>
        <taxon>Valvatacea</taxon>
        <taxon>Valvatida</taxon>
        <taxon>Asterinidae</taxon>
        <taxon>Patiria</taxon>
    </lineage>
</organism>
<accession>A0A913ZDZ1</accession>
<dbReference type="Gene3D" id="1.25.40.20">
    <property type="entry name" value="Ankyrin repeat-containing domain"/>
    <property type="match status" value="2"/>
</dbReference>
<evidence type="ECO:0000256" key="3">
    <source>
        <dbReference type="PROSITE-ProRule" id="PRU00023"/>
    </source>
</evidence>
<dbReference type="SUPFAM" id="SSF48403">
    <property type="entry name" value="Ankyrin repeat"/>
    <property type="match status" value="1"/>
</dbReference>
<dbReference type="RefSeq" id="XP_038049997.1">
    <property type="nucleotide sequence ID" value="XM_038194069.1"/>
</dbReference>
<dbReference type="PANTHER" id="PTHR24171">
    <property type="entry name" value="ANKYRIN REPEAT DOMAIN-CONTAINING PROTEIN 39-RELATED"/>
    <property type="match status" value="1"/>
</dbReference>
<dbReference type="PROSITE" id="PS50088">
    <property type="entry name" value="ANK_REPEAT"/>
    <property type="match status" value="2"/>
</dbReference>
<dbReference type="OrthoDB" id="70519at2759"/>
<evidence type="ECO:0000313" key="5">
    <source>
        <dbReference type="Proteomes" id="UP000887568"/>
    </source>
</evidence>
<reference evidence="4" key="1">
    <citation type="submission" date="2022-11" db="UniProtKB">
        <authorList>
            <consortium name="EnsemblMetazoa"/>
        </authorList>
    </citation>
    <scope>IDENTIFICATION</scope>
</reference>
<dbReference type="PANTHER" id="PTHR24171:SF8">
    <property type="entry name" value="BRCA1-ASSOCIATED RING DOMAIN PROTEIN 1"/>
    <property type="match status" value="1"/>
</dbReference>
<keyword evidence="1" id="KW-0677">Repeat</keyword>
<dbReference type="GeneID" id="119723429"/>
<dbReference type="GO" id="GO:0004842">
    <property type="term" value="F:ubiquitin-protein transferase activity"/>
    <property type="evidence" value="ECO:0007669"/>
    <property type="project" value="TreeGrafter"/>
</dbReference>